<dbReference type="PANTHER" id="PTHR47691:SF3">
    <property type="entry name" value="HTH-TYPE TRANSCRIPTIONAL REGULATOR RV0890C-RELATED"/>
    <property type="match status" value="1"/>
</dbReference>
<comment type="caution">
    <text evidence="3">The sequence shown here is derived from an EMBL/GenBank/DDBJ whole genome shotgun (WGS) entry which is preliminary data.</text>
</comment>
<accession>A0A7W8QSK2</accession>
<dbReference type="EMBL" id="JACHDB010000001">
    <property type="protein sequence ID" value="MBB5435165.1"/>
    <property type="molecule type" value="Genomic_DNA"/>
</dbReference>
<sequence length="687" mass="72812">MDEPAPVHSSNAIGGHTSGPVVQAGTVGHLTLGAGPPAPGGPPVPHELPPPAARFTNRSAELGQLRRSRSEGMRVVVLSGIGGVGKTALAAEFAHRVAAEYPDGQIHLSLGAGRGTPVAPMDVVGAALRSLGAAPQHLPHTIEERAALLRTLTHGRRVLFLADDAGDETQVRPLIPAAPGCLLLVTARTRLPGLIAHAEHTDVDPLPDAEATELLGRLIHHTVDHLPAFAAAASGMPLALCAIAATLSLDPGHTPNLPHTAPLSPEDSVNNAINTAVDALPGPARRLYVLCGLHPGPHLTLPAAAALAGTEEDQTRQALHMTTAMSLTRPTGPGVWVLHDVVRAHARARIEEEIPEAERDGALDRLIDHYLVTAAAADIALNPERLRYASVFDRADPDLFGDSTAALAWWDAEGDTVAALVRLAHATGRHTPAWELADACKAWFVLRRPYRVWEEITDLALSAARATGHRPGEVGALLSKAQHAMCSQAFGEAEVLADQARIIAETDHPRSRSSALEVKARALSAAGRLEEALPVHQEATRLAEQHESRRGVALKKRFHGETLSRLGRHHEALLLLDPALEFFRQTADSYQVAQTLLGRIPALLGVGEVETAAHEAAEAAQIATLTESAIQAGAAAEALASVEAARGDHDAHRRHLKAALEHYRTLGAPEAERVQTRLRNLDQASRD</sequence>
<dbReference type="PANTHER" id="PTHR47691">
    <property type="entry name" value="REGULATOR-RELATED"/>
    <property type="match status" value="1"/>
</dbReference>
<evidence type="ECO:0000313" key="3">
    <source>
        <dbReference type="EMBL" id="MBB5435165.1"/>
    </source>
</evidence>
<reference evidence="3 4" key="1">
    <citation type="submission" date="2020-08" db="EMBL/GenBank/DDBJ databases">
        <title>Sequencing the genomes of 1000 actinobacteria strains.</title>
        <authorList>
            <person name="Klenk H.-P."/>
        </authorList>
    </citation>
    <scope>NUCLEOTIDE SEQUENCE [LARGE SCALE GENOMIC DNA]</scope>
    <source>
        <strain evidence="3 4">DSM 44551</strain>
    </source>
</reference>
<dbReference type="Gene3D" id="3.40.50.300">
    <property type="entry name" value="P-loop containing nucleotide triphosphate hydrolases"/>
    <property type="match status" value="1"/>
</dbReference>
<evidence type="ECO:0000256" key="1">
    <source>
        <dbReference type="SAM" id="MobiDB-lite"/>
    </source>
</evidence>
<evidence type="ECO:0000259" key="2">
    <source>
        <dbReference type="Pfam" id="PF00931"/>
    </source>
</evidence>
<feature type="domain" description="NB-ARC" evidence="2">
    <location>
        <begin position="69"/>
        <end position="190"/>
    </location>
</feature>
<dbReference type="Proteomes" id="UP000572635">
    <property type="component" value="Unassembled WGS sequence"/>
</dbReference>
<dbReference type="InterPro" id="IPR027417">
    <property type="entry name" value="P-loop_NTPase"/>
</dbReference>
<dbReference type="Pfam" id="PF00931">
    <property type="entry name" value="NB-ARC"/>
    <property type="match status" value="1"/>
</dbReference>
<dbReference type="GO" id="GO:0043531">
    <property type="term" value="F:ADP binding"/>
    <property type="evidence" value="ECO:0007669"/>
    <property type="project" value="InterPro"/>
</dbReference>
<keyword evidence="4" id="KW-1185">Reference proteome</keyword>
<dbReference type="SUPFAM" id="SSF48452">
    <property type="entry name" value="TPR-like"/>
    <property type="match status" value="1"/>
</dbReference>
<gene>
    <name evidence="3" type="ORF">HDA36_005249</name>
</gene>
<feature type="compositionally biased region" description="Pro residues" evidence="1">
    <location>
        <begin position="36"/>
        <end position="52"/>
    </location>
</feature>
<name>A0A7W8QSK2_9ACTN</name>
<dbReference type="InterPro" id="IPR002182">
    <property type="entry name" value="NB-ARC"/>
</dbReference>
<organism evidence="3 4">
    <name type="scientific">Nocardiopsis composta</name>
    <dbReference type="NCBI Taxonomy" id="157465"/>
    <lineage>
        <taxon>Bacteria</taxon>
        <taxon>Bacillati</taxon>
        <taxon>Actinomycetota</taxon>
        <taxon>Actinomycetes</taxon>
        <taxon>Streptosporangiales</taxon>
        <taxon>Nocardiopsidaceae</taxon>
        <taxon>Nocardiopsis</taxon>
    </lineage>
</organism>
<dbReference type="PRINTS" id="PR00364">
    <property type="entry name" value="DISEASERSIST"/>
</dbReference>
<protein>
    <submittedName>
        <fullName evidence="3">Tetratricopeptide (TPR) repeat protein</fullName>
    </submittedName>
</protein>
<proteinExistence type="predicted"/>
<dbReference type="RefSeq" id="WP_184396683.1">
    <property type="nucleotide sequence ID" value="NZ_BAAAJD010000105.1"/>
</dbReference>
<dbReference type="AlphaFoldDB" id="A0A7W8QSK2"/>
<evidence type="ECO:0000313" key="4">
    <source>
        <dbReference type="Proteomes" id="UP000572635"/>
    </source>
</evidence>
<dbReference type="Gene3D" id="1.25.40.10">
    <property type="entry name" value="Tetratricopeptide repeat domain"/>
    <property type="match status" value="1"/>
</dbReference>
<feature type="region of interest" description="Disordered" evidence="1">
    <location>
        <begin position="1"/>
        <end position="54"/>
    </location>
</feature>
<dbReference type="SUPFAM" id="SSF52540">
    <property type="entry name" value="P-loop containing nucleoside triphosphate hydrolases"/>
    <property type="match status" value="1"/>
</dbReference>
<dbReference type="InterPro" id="IPR011990">
    <property type="entry name" value="TPR-like_helical_dom_sf"/>
</dbReference>